<reference evidence="12 13" key="1">
    <citation type="submission" date="2019-08" db="EMBL/GenBank/DDBJ databases">
        <title>Actinomadura sp. nov. CYP1-5 isolated from mountain soil.</title>
        <authorList>
            <person name="Songsumanus A."/>
            <person name="Kuncharoen N."/>
            <person name="Kudo T."/>
            <person name="Yuki M."/>
            <person name="Igarashi Y."/>
            <person name="Tanasupawat S."/>
        </authorList>
    </citation>
    <scope>NUCLEOTIDE SEQUENCE [LARGE SCALE GENOMIC DNA]</scope>
    <source>
        <strain evidence="12 13">CYP1-5</strain>
    </source>
</reference>
<dbReference type="GO" id="GO:0005975">
    <property type="term" value="P:carbohydrate metabolic process"/>
    <property type="evidence" value="ECO:0007669"/>
    <property type="project" value="InterPro"/>
</dbReference>
<dbReference type="EMBL" id="VSRQ01000010">
    <property type="protein sequence ID" value="TYK43667.1"/>
    <property type="molecule type" value="Genomic_DNA"/>
</dbReference>
<dbReference type="GO" id="GO:0004222">
    <property type="term" value="F:metalloendopeptidase activity"/>
    <property type="evidence" value="ECO:0007669"/>
    <property type="project" value="UniProtKB-UniRule"/>
</dbReference>
<evidence type="ECO:0000256" key="6">
    <source>
        <dbReference type="ARBA" id="ARBA00022833"/>
    </source>
</evidence>
<dbReference type="CDD" id="cd12214">
    <property type="entry name" value="ChiA1_BD"/>
    <property type="match status" value="1"/>
</dbReference>
<dbReference type="SUPFAM" id="SSF51055">
    <property type="entry name" value="Carbohydrate binding domain"/>
    <property type="match status" value="1"/>
</dbReference>
<feature type="domain" description="Chitin-binding type-3" evidence="11">
    <location>
        <begin position="599"/>
        <end position="645"/>
    </location>
</feature>
<proteinExistence type="inferred from homology"/>
<keyword evidence="6 9" id="KW-0862">Zinc</keyword>
<dbReference type="PANTHER" id="PTHR33794">
    <property type="entry name" value="BACILLOLYSIN"/>
    <property type="match status" value="1"/>
</dbReference>
<dbReference type="Pfam" id="PF02868">
    <property type="entry name" value="Peptidase_M4_C"/>
    <property type="match status" value="1"/>
</dbReference>
<comment type="cofactor">
    <cofactor evidence="9">
        <name>Zn(2+)</name>
        <dbReference type="ChEBI" id="CHEBI:29105"/>
    </cofactor>
</comment>
<dbReference type="InterPro" id="IPR003610">
    <property type="entry name" value="CBM5/12"/>
</dbReference>
<feature type="active site" description="Proton donor" evidence="8">
    <location>
        <position position="483"/>
    </location>
</feature>
<dbReference type="Gene3D" id="3.10.170.10">
    <property type="match status" value="1"/>
</dbReference>
<evidence type="ECO:0000256" key="9">
    <source>
        <dbReference type="RuleBase" id="RU366073"/>
    </source>
</evidence>
<dbReference type="PANTHER" id="PTHR33794:SF1">
    <property type="entry name" value="BACILLOLYSIN"/>
    <property type="match status" value="1"/>
</dbReference>
<dbReference type="PRINTS" id="PR00730">
    <property type="entry name" value="THERMOLYSIN"/>
</dbReference>
<feature type="active site" evidence="8">
    <location>
        <position position="396"/>
    </location>
</feature>
<dbReference type="SUPFAM" id="SSF55486">
    <property type="entry name" value="Metalloproteases ('zincins'), catalytic domain"/>
    <property type="match status" value="1"/>
</dbReference>
<name>A0A5D3F3S4_9ACTN</name>
<comment type="function">
    <text evidence="9">Extracellular zinc metalloprotease.</text>
</comment>
<dbReference type="GO" id="GO:0030246">
    <property type="term" value="F:carbohydrate binding"/>
    <property type="evidence" value="ECO:0007669"/>
    <property type="project" value="InterPro"/>
</dbReference>
<keyword evidence="4" id="KW-0732">Signal</keyword>
<dbReference type="GO" id="GO:0006508">
    <property type="term" value="P:proteolysis"/>
    <property type="evidence" value="ECO:0007669"/>
    <property type="project" value="UniProtKB-KW"/>
</dbReference>
<dbReference type="Gene3D" id="3.10.450.490">
    <property type="match status" value="1"/>
</dbReference>
<dbReference type="Proteomes" id="UP000323505">
    <property type="component" value="Unassembled WGS sequence"/>
</dbReference>
<keyword evidence="5 9" id="KW-0378">Hydrolase</keyword>
<keyword evidence="13" id="KW-1185">Reference proteome</keyword>
<feature type="region of interest" description="Disordered" evidence="10">
    <location>
        <begin position="581"/>
        <end position="600"/>
    </location>
</feature>
<comment type="subcellular location">
    <subcellularLocation>
        <location evidence="9">Secreted</location>
    </subcellularLocation>
</comment>
<evidence type="ECO:0000256" key="3">
    <source>
        <dbReference type="ARBA" id="ARBA00022723"/>
    </source>
</evidence>
<evidence type="ECO:0000256" key="7">
    <source>
        <dbReference type="ARBA" id="ARBA00023049"/>
    </source>
</evidence>
<dbReference type="GO" id="GO:0004553">
    <property type="term" value="F:hydrolase activity, hydrolyzing O-glycosyl compounds"/>
    <property type="evidence" value="ECO:0007669"/>
    <property type="project" value="InterPro"/>
</dbReference>
<evidence type="ECO:0000256" key="2">
    <source>
        <dbReference type="ARBA" id="ARBA00022670"/>
    </source>
</evidence>
<keyword evidence="2 9" id="KW-0645">Protease</keyword>
<accession>A0A5D3F3S4</accession>
<dbReference type="Gene3D" id="1.10.390.10">
    <property type="entry name" value="Neutral Protease Domain 2"/>
    <property type="match status" value="1"/>
</dbReference>
<evidence type="ECO:0000259" key="11">
    <source>
        <dbReference type="SMART" id="SM00495"/>
    </source>
</evidence>
<dbReference type="Pfam" id="PF07504">
    <property type="entry name" value="FTP"/>
    <property type="match status" value="1"/>
</dbReference>
<organism evidence="12 13">
    <name type="scientific">Actinomadura decatromicini</name>
    <dbReference type="NCBI Taxonomy" id="2604572"/>
    <lineage>
        <taxon>Bacteria</taxon>
        <taxon>Bacillati</taxon>
        <taxon>Actinomycetota</taxon>
        <taxon>Actinomycetes</taxon>
        <taxon>Streptosporangiales</taxon>
        <taxon>Thermomonosporaceae</taxon>
        <taxon>Actinomadura</taxon>
    </lineage>
</organism>
<evidence type="ECO:0000256" key="5">
    <source>
        <dbReference type="ARBA" id="ARBA00022801"/>
    </source>
</evidence>
<protein>
    <recommendedName>
        <fullName evidence="9">Neutral metalloproteinase</fullName>
        <ecNumber evidence="9">3.4.24.-</ecNumber>
    </recommendedName>
</protein>
<dbReference type="GO" id="GO:0005576">
    <property type="term" value="C:extracellular region"/>
    <property type="evidence" value="ECO:0007669"/>
    <property type="project" value="UniProtKB-SubCell"/>
</dbReference>
<dbReference type="GO" id="GO:0046872">
    <property type="term" value="F:metal ion binding"/>
    <property type="evidence" value="ECO:0007669"/>
    <property type="project" value="UniProtKB-UniRule"/>
</dbReference>
<evidence type="ECO:0000256" key="8">
    <source>
        <dbReference type="PIRSR" id="PIRSR623612-1"/>
    </source>
</evidence>
<dbReference type="InterPro" id="IPR050728">
    <property type="entry name" value="Zinc_Metalloprotease_M4"/>
</dbReference>
<dbReference type="InterPro" id="IPR011096">
    <property type="entry name" value="FTP_domain"/>
</dbReference>
<evidence type="ECO:0000256" key="4">
    <source>
        <dbReference type="ARBA" id="ARBA00022729"/>
    </source>
</evidence>
<dbReference type="EC" id="3.4.24.-" evidence="9"/>
<evidence type="ECO:0000256" key="10">
    <source>
        <dbReference type="SAM" id="MobiDB-lite"/>
    </source>
</evidence>
<feature type="region of interest" description="Disordered" evidence="10">
    <location>
        <begin position="1"/>
        <end position="57"/>
    </location>
</feature>
<dbReference type="Gene3D" id="3.10.450.40">
    <property type="match status" value="1"/>
</dbReference>
<dbReference type="Pfam" id="PF01447">
    <property type="entry name" value="Peptidase_M4"/>
    <property type="match status" value="1"/>
</dbReference>
<sequence>MHAIVPGSTASQHSGAPWARPRPPGERPPSAVTPRRPADKEHRVRSTSRGRAHRRVATGTALVTVAAMAAIGLQAGPASAAPAKPSQGDPGQLPAKVSAQEYKALVGKAKAQEDTTASELKFSDKVELKAKDVVKNQDGTTHTRYLRTYEGLPVIGGDLIVHRAPSGEIEGVTQGLTSELKVNTTPRTLASTKPATPKAKGSVAPQKIVWMQGSNPVLAWETVVGGTQRDGTPSRLHVITDAATGKTITQWQGVQTGTGNSQYSGTVQLGTSQSGGQYVLRDTGRGNHETTNLNRAQSGRGTLFSNSSDTWGNGSPSNSQTAAVDAAYGAGETWDFYKTVFGRSGIRGDGVGAYSRVHYGSNYVNAFWDDSCFCMTYGDGSGNNAPLTELDVAGHEMSHGVTSNTAGLIYEGESGGLNEATSDIMATAMEFWANNPSDIGDYLIGEKLNIFGNGQPLRYMDKPSKDGNSLDNWSTNAGNVDVHYSSGIANHFFYLLSEGSGAKTINGVSYNSPTGDGKPVTGIGREKAAAIWFKALTEQMRSNTNYADARRATLAAASALYGATSPEYTATANAWAGVKVGSRASDPGDPGNPGDPGGSTTWAATGSYKVGDLVTYEGVQYRCLQAHTASPGWTPPNVPALWEKV</sequence>
<comment type="similarity">
    <text evidence="1 9">Belongs to the peptidase M4 family.</text>
</comment>
<dbReference type="InterPro" id="IPR001570">
    <property type="entry name" value="Peptidase_M4_C_domain"/>
</dbReference>
<keyword evidence="3" id="KW-0479">Metal-binding</keyword>
<dbReference type="Gene3D" id="2.10.10.20">
    <property type="entry name" value="Carbohydrate-binding module superfamily 5/12"/>
    <property type="match status" value="1"/>
</dbReference>
<evidence type="ECO:0000313" key="13">
    <source>
        <dbReference type="Proteomes" id="UP000323505"/>
    </source>
</evidence>
<dbReference type="SMART" id="SM00495">
    <property type="entry name" value="ChtBD3"/>
    <property type="match status" value="1"/>
</dbReference>
<evidence type="ECO:0000256" key="1">
    <source>
        <dbReference type="ARBA" id="ARBA00009388"/>
    </source>
</evidence>
<dbReference type="CDD" id="cd09597">
    <property type="entry name" value="M4_TLP"/>
    <property type="match status" value="1"/>
</dbReference>
<gene>
    <name evidence="12" type="ORF">FXF68_36565</name>
</gene>
<dbReference type="InterPro" id="IPR023612">
    <property type="entry name" value="Peptidase_M4"/>
</dbReference>
<dbReference type="Pfam" id="PF02839">
    <property type="entry name" value="CBM_5_12"/>
    <property type="match status" value="1"/>
</dbReference>
<keyword evidence="7 9" id="KW-0482">Metalloprotease</keyword>
<dbReference type="InterPro" id="IPR013856">
    <property type="entry name" value="Peptidase_M4_domain"/>
</dbReference>
<dbReference type="AlphaFoldDB" id="A0A5D3F3S4"/>
<feature type="compositionally biased region" description="Basic residues" evidence="10">
    <location>
        <begin position="45"/>
        <end position="56"/>
    </location>
</feature>
<evidence type="ECO:0000313" key="12">
    <source>
        <dbReference type="EMBL" id="TYK43667.1"/>
    </source>
</evidence>
<keyword evidence="9" id="KW-0964">Secreted</keyword>
<dbReference type="InterPro" id="IPR036573">
    <property type="entry name" value="CBM_sf_5/12"/>
</dbReference>
<dbReference type="InterPro" id="IPR027268">
    <property type="entry name" value="Peptidase_M4/M1_CTD_sf"/>
</dbReference>
<comment type="caution">
    <text evidence="12">The sequence shown here is derived from an EMBL/GenBank/DDBJ whole genome shotgun (WGS) entry which is preliminary data.</text>
</comment>